<dbReference type="OrthoDB" id="9812205at2"/>
<dbReference type="InterPro" id="IPR005651">
    <property type="entry name" value="Trm112-like"/>
</dbReference>
<evidence type="ECO:0000313" key="2">
    <source>
        <dbReference type="EMBL" id="OOR98367.1"/>
    </source>
</evidence>
<dbReference type="EMBL" id="MUYA01000013">
    <property type="protein sequence ID" value="OOR98367.1"/>
    <property type="molecule type" value="Genomic_DNA"/>
</dbReference>
<reference evidence="2 3" key="1">
    <citation type="submission" date="2017-02" db="EMBL/GenBank/DDBJ databases">
        <title>Draft genome sequence of Haemophilus paracuniculus CCUG 43573 type strain.</title>
        <authorList>
            <person name="Engstrom-Jakobsson H."/>
            <person name="Salva-Serra F."/>
            <person name="Thorell K."/>
            <person name="Gonzales-Siles L."/>
            <person name="Karlsson R."/>
            <person name="Boulund F."/>
            <person name="Engstrand L."/>
            <person name="Kristiansson E."/>
            <person name="Moore E."/>
        </authorList>
    </citation>
    <scope>NUCLEOTIDE SEQUENCE [LARGE SCALE GENOMIC DNA]</scope>
    <source>
        <strain evidence="2 3">CCUG 43573</strain>
    </source>
</reference>
<dbReference type="PANTHER" id="PTHR33505:SF4">
    <property type="entry name" value="PROTEIN PREY, MITOCHONDRIAL"/>
    <property type="match status" value="1"/>
</dbReference>
<dbReference type="GO" id="GO:0005829">
    <property type="term" value="C:cytosol"/>
    <property type="evidence" value="ECO:0007669"/>
    <property type="project" value="TreeGrafter"/>
</dbReference>
<dbReference type="Pfam" id="PF03966">
    <property type="entry name" value="Trm112p"/>
    <property type="match status" value="1"/>
</dbReference>
<evidence type="ECO:0000313" key="3">
    <source>
        <dbReference type="Proteomes" id="UP000190867"/>
    </source>
</evidence>
<dbReference type="GO" id="GO:0016301">
    <property type="term" value="F:kinase activity"/>
    <property type="evidence" value="ECO:0007669"/>
    <property type="project" value="UniProtKB-KW"/>
</dbReference>
<gene>
    <name evidence="2" type="ORF">B0187_08850</name>
</gene>
<evidence type="ECO:0000256" key="1">
    <source>
        <dbReference type="HAMAP-Rule" id="MF_01187"/>
    </source>
</evidence>
<dbReference type="STRING" id="734.B0187_08850"/>
<name>A0A1T0AQC2_9PAST</name>
<sequence length="61" mass="6633">MNEKLVALLACPLSNGKLEWDKTHNRLISPQAKVAYPIVNGIPVLLPEQAQPLDGAEQNAN</sequence>
<dbReference type="RefSeq" id="WP_078237504.1">
    <property type="nucleotide sequence ID" value="NZ_MUYA01000013.1"/>
</dbReference>
<dbReference type="Gene3D" id="2.20.25.10">
    <property type="match status" value="1"/>
</dbReference>
<keyword evidence="3" id="KW-1185">Reference proteome</keyword>
<dbReference type="HAMAP" id="MF_01187">
    <property type="entry name" value="UPF0434"/>
    <property type="match status" value="1"/>
</dbReference>
<proteinExistence type="inferred from homology"/>
<comment type="caution">
    <text evidence="2">The sequence shown here is derived from an EMBL/GenBank/DDBJ whole genome shotgun (WGS) entry which is preliminary data.</text>
</comment>
<keyword evidence="2" id="KW-0808">Transferase</keyword>
<comment type="similarity">
    <text evidence="1">Belongs to the UPF0434 family.</text>
</comment>
<dbReference type="PANTHER" id="PTHR33505">
    <property type="entry name" value="ZGC:162634"/>
    <property type="match status" value="1"/>
</dbReference>
<protein>
    <recommendedName>
        <fullName evidence="1">UPF0434 protein B0187_08850</fullName>
    </recommendedName>
</protein>
<dbReference type="SUPFAM" id="SSF158997">
    <property type="entry name" value="Trm112p-like"/>
    <property type="match status" value="1"/>
</dbReference>
<dbReference type="AlphaFoldDB" id="A0A1T0AQC2"/>
<keyword evidence="2" id="KW-0418">Kinase</keyword>
<dbReference type="Proteomes" id="UP000190867">
    <property type="component" value="Unassembled WGS sequence"/>
</dbReference>
<organism evidence="2 3">
    <name type="scientific">Haemophilus paracuniculus</name>
    <dbReference type="NCBI Taxonomy" id="734"/>
    <lineage>
        <taxon>Bacteria</taxon>
        <taxon>Pseudomonadati</taxon>
        <taxon>Pseudomonadota</taxon>
        <taxon>Gammaproteobacteria</taxon>
        <taxon>Pasteurellales</taxon>
        <taxon>Pasteurellaceae</taxon>
        <taxon>Haemophilus</taxon>
    </lineage>
</organism>
<accession>A0A1T0AQC2</accession>